<dbReference type="Pfam" id="PF03795">
    <property type="entry name" value="YCII"/>
    <property type="match status" value="1"/>
</dbReference>
<comment type="similarity">
    <text evidence="1">Belongs to the YciI family.</text>
</comment>
<dbReference type="Proteomes" id="UP001610063">
    <property type="component" value="Unassembled WGS sequence"/>
</dbReference>
<reference evidence="3 4" key="1">
    <citation type="journal article" date="2013" name="Int. J. Syst. Evol. Microbiol.">
        <title>Marinoscillum luteum sp. nov., isolated from marine sediment.</title>
        <authorList>
            <person name="Cha I.T."/>
            <person name="Park S.J."/>
            <person name="Kim S.J."/>
            <person name="Kim J.G."/>
            <person name="Jung M.Y."/>
            <person name="Shin K.S."/>
            <person name="Kwon K.K."/>
            <person name="Yang S.H."/>
            <person name="Seo Y.S."/>
            <person name="Rhee S.K."/>
        </authorList>
    </citation>
    <scope>NUCLEOTIDE SEQUENCE [LARGE SCALE GENOMIC DNA]</scope>
    <source>
        <strain evidence="3 4">KCTC 23939</strain>
    </source>
</reference>
<dbReference type="EMBL" id="JBIPKE010000019">
    <property type="protein sequence ID" value="MFH6985071.1"/>
    <property type="molecule type" value="Genomic_DNA"/>
</dbReference>
<gene>
    <name evidence="3" type="ORF">ACHKAR_16570</name>
</gene>
<feature type="domain" description="YCII-related" evidence="2">
    <location>
        <begin position="1"/>
        <end position="86"/>
    </location>
</feature>
<evidence type="ECO:0000313" key="3">
    <source>
        <dbReference type="EMBL" id="MFH6985071.1"/>
    </source>
</evidence>
<evidence type="ECO:0000259" key="2">
    <source>
        <dbReference type="Pfam" id="PF03795"/>
    </source>
</evidence>
<protein>
    <submittedName>
        <fullName evidence="3">YciI family protein</fullName>
    </submittedName>
</protein>
<dbReference type="InterPro" id="IPR051807">
    <property type="entry name" value="Sec-metab_biosynth-assoc"/>
</dbReference>
<dbReference type="SUPFAM" id="SSF54909">
    <property type="entry name" value="Dimeric alpha+beta barrel"/>
    <property type="match status" value="1"/>
</dbReference>
<proteinExistence type="inferred from homology"/>
<evidence type="ECO:0000256" key="1">
    <source>
        <dbReference type="ARBA" id="ARBA00007689"/>
    </source>
</evidence>
<evidence type="ECO:0000313" key="4">
    <source>
        <dbReference type="Proteomes" id="UP001610063"/>
    </source>
</evidence>
<dbReference type="PANTHER" id="PTHR33606:SF3">
    <property type="entry name" value="PROTEIN YCII"/>
    <property type="match status" value="1"/>
</dbReference>
<comment type="caution">
    <text evidence="3">The sequence shown here is derived from an EMBL/GenBank/DDBJ whole genome shotgun (WGS) entry which is preliminary data.</text>
</comment>
<dbReference type="InterPro" id="IPR011008">
    <property type="entry name" value="Dimeric_a/b-barrel"/>
</dbReference>
<organism evidence="3 4">
    <name type="scientific">Marinoscillum luteum</name>
    <dbReference type="NCBI Taxonomy" id="861051"/>
    <lineage>
        <taxon>Bacteria</taxon>
        <taxon>Pseudomonadati</taxon>
        <taxon>Bacteroidota</taxon>
        <taxon>Cytophagia</taxon>
        <taxon>Cytophagales</taxon>
        <taxon>Reichenbachiellaceae</taxon>
        <taxon>Marinoscillum</taxon>
    </lineage>
</organism>
<dbReference type="InterPro" id="IPR005545">
    <property type="entry name" value="YCII"/>
</dbReference>
<keyword evidence="4" id="KW-1185">Reference proteome</keyword>
<name>A0ABW7NCR9_9BACT</name>
<dbReference type="Gene3D" id="3.30.70.1060">
    <property type="entry name" value="Dimeric alpha+beta barrel"/>
    <property type="match status" value="1"/>
</dbReference>
<dbReference type="PANTHER" id="PTHR33606">
    <property type="entry name" value="PROTEIN YCII"/>
    <property type="match status" value="1"/>
</dbReference>
<sequence length="94" mass="10457">MTYLVIGRDHKDGFERRQQNRAAHLEGAKKLKEEGKLLYAVAILENGKMAGSVMVMNFDSEAELNDWKANEPYLTGNVWGSVEITEGAVAPLFS</sequence>
<dbReference type="RefSeq" id="WP_159582955.1">
    <property type="nucleotide sequence ID" value="NZ_JBIPKE010000019.1"/>
</dbReference>
<accession>A0ABW7NCR9</accession>